<evidence type="ECO:0000256" key="1">
    <source>
        <dbReference type="ARBA" id="ARBA00023015"/>
    </source>
</evidence>
<reference evidence="6" key="1">
    <citation type="journal article" date="2019" name="Int. J. Syst. Evol. Microbiol.">
        <title>The Global Catalogue of Microorganisms (GCM) 10K type strain sequencing project: providing services to taxonomists for standard genome sequencing and annotation.</title>
        <authorList>
            <consortium name="The Broad Institute Genomics Platform"/>
            <consortium name="The Broad Institute Genome Sequencing Center for Infectious Disease"/>
            <person name="Wu L."/>
            <person name="Ma J."/>
        </authorList>
    </citation>
    <scope>NUCLEOTIDE SEQUENCE [LARGE SCALE GENOMIC DNA]</scope>
    <source>
        <strain evidence="6">JCM 9377</strain>
    </source>
</reference>
<dbReference type="PROSITE" id="PS00041">
    <property type="entry name" value="HTH_ARAC_FAMILY_1"/>
    <property type="match status" value="1"/>
</dbReference>
<protein>
    <submittedName>
        <fullName evidence="5">Helix-turn-helix transcriptional regulator</fullName>
    </submittedName>
</protein>
<dbReference type="SUPFAM" id="SSF51182">
    <property type="entry name" value="RmlC-like cupins"/>
    <property type="match status" value="1"/>
</dbReference>
<dbReference type="SUPFAM" id="SSF46689">
    <property type="entry name" value="Homeodomain-like"/>
    <property type="match status" value="1"/>
</dbReference>
<dbReference type="EMBL" id="BAAAUV010000004">
    <property type="protein sequence ID" value="GAA3204118.1"/>
    <property type="molecule type" value="Genomic_DNA"/>
</dbReference>
<dbReference type="InterPro" id="IPR018060">
    <property type="entry name" value="HTH_AraC"/>
</dbReference>
<dbReference type="Pfam" id="PF12833">
    <property type="entry name" value="HTH_18"/>
    <property type="match status" value="1"/>
</dbReference>
<evidence type="ECO:0000313" key="6">
    <source>
        <dbReference type="Proteomes" id="UP001501237"/>
    </source>
</evidence>
<dbReference type="Proteomes" id="UP001501237">
    <property type="component" value="Unassembled WGS sequence"/>
</dbReference>
<dbReference type="PROSITE" id="PS01124">
    <property type="entry name" value="HTH_ARAC_FAMILY_2"/>
    <property type="match status" value="1"/>
</dbReference>
<dbReference type="InterPro" id="IPR018062">
    <property type="entry name" value="HTH_AraC-typ_CS"/>
</dbReference>
<keyword evidence="2" id="KW-0238">DNA-binding</keyword>
<organism evidence="5 6">
    <name type="scientific">Actinocorallia longicatena</name>
    <dbReference type="NCBI Taxonomy" id="111803"/>
    <lineage>
        <taxon>Bacteria</taxon>
        <taxon>Bacillati</taxon>
        <taxon>Actinomycetota</taxon>
        <taxon>Actinomycetes</taxon>
        <taxon>Streptosporangiales</taxon>
        <taxon>Thermomonosporaceae</taxon>
        <taxon>Actinocorallia</taxon>
    </lineage>
</organism>
<keyword evidence="1" id="KW-0805">Transcription regulation</keyword>
<keyword evidence="3" id="KW-0804">Transcription</keyword>
<evidence type="ECO:0000313" key="5">
    <source>
        <dbReference type="EMBL" id="GAA3204118.1"/>
    </source>
</evidence>
<dbReference type="CDD" id="cd06124">
    <property type="entry name" value="cupin_NimR-like_N"/>
    <property type="match status" value="1"/>
</dbReference>
<proteinExistence type="predicted"/>
<evidence type="ECO:0000256" key="3">
    <source>
        <dbReference type="ARBA" id="ARBA00023163"/>
    </source>
</evidence>
<comment type="caution">
    <text evidence="5">The sequence shown here is derived from an EMBL/GenBank/DDBJ whole genome shotgun (WGS) entry which is preliminary data.</text>
</comment>
<gene>
    <name evidence="5" type="ORF">GCM10010468_18520</name>
</gene>
<dbReference type="PANTHER" id="PTHR11019:SF199">
    <property type="entry name" value="HTH-TYPE TRANSCRIPTIONAL REGULATOR NIMR"/>
    <property type="match status" value="1"/>
</dbReference>
<dbReference type="Gene3D" id="1.10.10.60">
    <property type="entry name" value="Homeodomain-like"/>
    <property type="match status" value="1"/>
</dbReference>
<name>A0ABP6Q5I9_9ACTN</name>
<evidence type="ECO:0000259" key="4">
    <source>
        <dbReference type="PROSITE" id="PS01124"/>
    </source>
</evidence>
<dbReference type="SMART" id="SM00342">
    <property type="entry name" value="HTH_ARAC"/>
    <property type="match status" value="1"/>
</dbReference>
<sequence>MLQVGGVHDIHGYRGAGVTGSAESVGDVPCAAMARLVELRGGGGMPTGSFGFEGDLRRAAWHVHDLHQLEYAFEGVVDVETEAARYRLPSRLAVWIPAGLPHVSTFREARTVSVFFDPVLVRETGRRARVLPVDPLLREMIVYAARWPVGRWSGDQTGDAFLEALAHLVVERLDEERPFALPNSADPLVRAVMGYTDAHLGSVTLAGVCRAVAVSERTLRRRFQAETGMTWRRYLLHSRLLRAITLLSGTDRTVLAIATEVGFDSPSAFTRAFAAHTGQTPAVFRRGRGRPR</sequence>
<dbReference type="InterPro" id="IPR009057">
    <property type="entry name" value="Homeodomain-like_sf"/>
</dbReference>
<evidence type="ECO:0000256" key="2">
    <source>
        <dbReference type="ARBA" id="ARBA00023125"/>
    </source>
</evidence>
<feature type="domain" description="HTH araC/xylS-type" evidence="4">
    <location>
        <begin position="190"/>
        <end position="287"/>
    </location>
</feature>
<dbReference type="PANTHER" id="PTHR11019">
    <property type="entry name" value="HTH-TYPE TRANSCRIPTIONAL REGULATOR NIMR"/>
    <property type="match status" value="1"/>
</dbReference>
<accession>A0ABP6Q5I9</accession>
<keyword evidence="6" id="KW-1185">Reference proteome</keyword>
<dbReference type="InterPro" id="IPR011051">
    <property type="entry name" value="RmlC_Cupin_sf"/>
</dbReference>